<evidence type="ECO:0000256" key="6">
    <source>
        <dbReference type="ARBA" id="ARBA00037407"/>
    </source>
</evidence>
<dbReference type="GO" id="GO:0005829">
    <property type="term" value="C:cytosol"/>
    <property type="evidence" value="ECO:0007669"/>
    <property type="project" value="UniProtKB-SubCell"/>
</dbReference>
<evidence type="ECO:0000256" key="8">
    <source>
        <dbReference type="ARBA" id="ARBA00040554"/>
    </source>
</evidence>
<proteinExistence type="predicted"/>
<evidence type="ECO:0000313" key="10">
    <source>
        <dbReference type="Ensembl" id="ENSHHUP00000010414.1"/>
    </source>
</evidence>
<evidence type="ECO:0000256" key="3">
    <source>
        <dbReference type="ARBA" id="ARBA00011738"/>
    </source>
</evidence>
<dbReference type="InterPro" id="IPR015421">
    <property type="entry name" value="PyrdxlP-dep_Trfase_major"/>
</dbReference>
<dbReference type="InterPro" id="IPR000192">
    <property type="entry name" value="Aminotrans_V_dom"/>
</dbReference>
<dbReference type="STRING" id="62062.ENSHHUP00000010414"/>
<feature type="domain" description="Aminotransferase class V" evidence="9">
    <location>
        <begin position="7"/>
        <end position="64"/>
    </location>
</feature>
<dbReference type="InterPro" id="IPR015422">
    <property type="entry name" value="PyrdxlP-dep_Trfase_small"/>
</dbReference>
<dbReference type="Pfam" id="PF00266">
    <property type="entry name" value="Aminotran_5"/>
    <property type="match status" value="1"/>
</dbReference>
<evidence type="ECO:0000313" key="11">
    <source>
        <dbReference type="Proteomes" id="UP000314982"/>
    </source>
</evidence>
<sequence length="124" mass="13667">MLFGGGQERNFRPGTENTPMIAGLGKAAELVNSNLTEYETHMLDTRDYLEEQLEAVFGRERIHFNSHFPDSETLPNTCNVSILGPGLQGVSKLLSGTVGPGWKLYALPSVDPYGQTPSSFHTRR</sequence>
<evidence type="ECO:0000256" key="7">
    <source>
        <dbReference type="ARBA" id="ARBA00039054"/>
    </source>
</evidence>
<dbReference type="Gene3D" id="3.40.640.10">
    <property type="entry name" value="Type I PLP-dependent aspartate aminotransferase-like (Major domain)"/>
    <property type="match status" value="1"/>
</dbReference>
<keyword evidence="4" id="KW-0963">Cytoplasm</keyword>
<comment type="subcellular location">
    <subcellularLocation>
        <location evidence="2">Cytoplasm</location>
        <location evidence="2">Cytosol</location>
    </subcellularLocation>
</comment>
<accession>A0A4W5KEH7</accession>
<reference evidence="11" key="1">
    <citation type="submission" date="2018-06" db="EMBL/GenBank/DDBJ databases">
        <title>Genome assembly of Danube salmon.</title>
        <authorList>
            <person name="Macqueen D.J."/>
            <person name="Gundappa M.K."/>
        </authorList>
    </citation>
    <scope>NUCLEOTIDE SEQUENCE [LARGE SCALE GENOMIC DNA]</scope>
</reference>
<evidence type="ECO:0000259" key="9">
    <source>
        <dbReference type="Pfam" id="PF00266"/>
    </source>
</evidence>
<reference evidence="10" key="2">
    <citation type="submission" date="2025-08" db="UniProtKB">
        <authorList>
            <consortium name="Ensembl"/>
        </authorList>
    </citation>
    <scope>IDENTIFICATION</scope>
</reference>
<evidence type="ECO:0000256" key="2">
    <source>
        <dbReference type="ARBA" id="ARBA00004514"/>
    </source>
</evidence>
<dbReference type="GeneTree" id="ENSGT00940000157773"/>
<comment type="cofactor">
    <cofactor evidence="1">
        <name>pyridoxal 5'-phosphate</name>
        <dbReference type="ChEBI" id="CHEBI:597326"/>
    </cofactor>
</comment>
<name>A0A4W5KEH7_9TELE</name>
<dbReference type="InterPro" id="IPR015424">
    <property type="entry name" value="PyrdxlP-dep_Trfase"/>
</dbReference>
<evidence type="ECO:0000256" key="5">
    <source>
        <dbReference type="ARBA" id="ARBA00022679"/>
    </source>
</evidence>
<evidence type="ECO:0000256" key="4">
    <source>
        <dbReference type="ARBA" id="ARBA00022490"/>
    </source>
</evidence>
<comment type="function">
    <text evidence="6">Catalyzes the decomposition of L-selenocysteine to L-alanine and elemental selenium.</text>
</comment>
<dbReference type="Gene3D" id="3.90.1150.10">
    <property type="entry name" value="Aspartate Aminotransferase, domain 1"/>
    <property type="match status" value="1"/>
</dbReference>
<dbReference type="SUPFAM" id="SSF53383">
    <property type="entry name" value="PLP-dependent transferases"/>
    <property type="match status" value="1"/>
</dbReference>
<dbReference type="GO" id="GO:0009000">
    <property type="term" value="F:selenocysteine lyase activity"/>
    <property type="evidence" value="ECO:0007669"/>
    <property type="project" value="UniProtKB-EC"/>
</dbReference>
<dbReference type="Proteomes" id="UP000314982">
    <property type="component" value="Unassembled WGS sequence"/>
</dbReference>
<comment type="subunit">
    <text evidence="3">Homodimer.</text>
</comment>
<dbReference type="EC" id="4.4.1.16" evidence="7"/>
<organism evidence="10 11">
    <name type="scientific">Hucho hucho</name>
    <name type="common">huchen</name>
    <dbReference type="NCBI Taxonomy" id="62062"/>
    <lineage>
        <taxon>Eukaryota</taxon>
        <taxon>Metazoa</taxon>
        <taxon>Chordata</taxon>
        <taxon>Craniata</taxon>
        <taxon>Vertebrata</taxon>
        <taxon>Euteleostomi</taxon>
        <taxon>Actinopterygii</taxon>
        <taxon>Neopterygii</taxon>
        <taxon>Teleostei</taxon>
        <taxon>Protacanthopterygii</taxon>
        <taxon>Salmoniformes</taxon>
        <taxon>Salmonidae</taxon>
        <taxon>Salmoninae</taxon>
        <taxon>Hucho</taxon>
    </lineage>
</organism>
<reference evidence="10" key="3">
    <citation type="submission" date="2025-09" db="UniProtKB">
        <authorList>
            <consortium name="Ensembl"/>
        </authorList>
    </citation>
    <scope>IDENTIFICATION</scope>
</reference>
<dbReference type="PANTHER" id="PTHR11601">
    <property type="entry name" value="CYSTEINE DESULFURYLASE FAMILY MEMBER"/>
    <property type="match status" value="1"/>
</dbReference>
<keyword evidence="11" id="KW-1185">Reference proteome</keyword>
<protein>
    <recommendedName>
        <fullName evidence="8">Selenocysteine lyase</fullName>
        <ecNumber evidence="7">4.4.1.16</ecNumber>
    </recommendedName>
</protein>
<dbReference type="AlphaFoldDB" id="A0A4W5KEH7"/>
<evidence type="ECO:0000256" key="1">
    <source>
        <dbReference type="ARBA" id="ARBA00001933"/>
    </source>
</evidence>
<dbReference type="Ensembl" id="ENSHHUT00000010748.1">
    <property type="protein sequence ID" value="ENSHHUP00000010414.1"/>
    <property type="gene ID" value="ENSHHUG00000006365.1"/>
</dbReference>
<dbReference type="PANTHER" id="PTHR11601:SF62">
    <property type="entry name" value="SELENOCYSTEINE LYASE"/>
    <property type="match status" value="1"/>
</dbReference>
<dbReference type="GO" id="GO:0016740">
    <property type="term" value="F:transferase activity"/>
    <property type="evidence" value="ECO:0007669"/>
    <property type="project" value="UniProtKB-KW"/>
</dbReference>
<keyword evidence="5" id="KW-0808">Transferase</keyword>